<dbReference type="RefSeq" id="XP_018748793.1">
    <property type="nucleotide sequence ID" value="XM_018904587.1"/>
</dbReference>
<evidence type="ECO:0000313" key="1">
    <source>
        <dbReference type="EMBL" id="EWG42602.1"/>
    </source>
</evidence>
<proteinExistence type="predicted"/>
<dbReference type="STRING" id="334819.W7MCN2"/>
<dbReference type="EMBL" id="CM000581">
    <property type="protein sequence ID" value="EWG42602.1"/>
    <property type="molecule type" value="Genomic_DNA"/>
</dbReference>
<reference evidence="1 2" key="1">
    <citation type="journal article" date="2010" name="Nature">
        <title>Comparative genomics reveals mobile pathogenicity chromosomes in Fusarium.</title>
        <authorList>
            <person name="Ma L.J."/>
            <person name="van der Does H.C."/>
            <person name="Borkovich K.A."/>
            <person name="Coleman J.J."/>
            <person name="Daboussi M.J."/>
            <person name="Di Pietro A."/>
            <person name="Dufresne M."/>
            <person name="Freitag M."/>
            <person name="Grabherr M."/>
            <person name="Henrissat B."/>
            <person name="Houterman P.M."/>
            <person name="Kang S."/>
            <person name="Shim W.B."/>
            <person name="Woloshuk C."/>
            <person name="Xie X."/>
            <person name="Xu J.R."/>
            <person name="Antoniw J."/>
            <person name="Baker S.E."/>
            <person name="Bluhm B.H."/>
            <person name="Breakspear A."/>
            <person name="Brown D.W."/>
            <person name="Butchko R.A."/>
            <person name="Chapman S."/>
            <person name="Coulson R."/>
            <person name="Coutinho P.M."/>
            <person name="Danchin E.G."/>
            <person name="Diener A."/>
            <person name="Gale L.R."/>
            <person name="Gardiner D.M."/>
            <person name="Goff S."/>
            <person name="Hammond-Kosack K.E."/>
            <person name="Hilburn K."/>
            <person name="Hua-Van A."/>
            <person name="Jonkers W."/>
            <person name="Kazan K."/>
            <person name="Kodira C.D."/>
            <person name="Koehrsen M."/>
            <person name="Kumar L."/>
            <person name="Lee Y.H."/>
            <person name="Li L."/>
            <person name="Manners J.M."/>
            <person name="Miranda-Saavedra D."/>
            <person name="Mukherjee M."/>
            <person name="Park G."/>
            <person name="Park J."/>
            <person name="Park S.Y."/>
            <person name="Proctor R.H."/>
            <person name="Regev A."/>
            <person name="Ruiz-Roldan M.C."/>
            <person name="Sain D."/>
            <person name="Sakthikumar S."/>
            <person name="Sykes S."/>
            <person name="Schwartz D.C."/>
            <person name="Turgeon B.G."/>
            <person name="Wapinski I."/>
            <person name="Yoder O."/>
            <person name="Young S."/>
            <person name="Zeng Q."/>
            <person name="Zhou S."/>
            <person name="Galagan J."/>
            <person name="Cuomo C.A."/>
            <person name="Kistler H.C."/>
            <person name="Rep M."/>
        </authorList>
    </citation>
    <scope>NUCLEOTIDE SEQUENCE [LARGE SCALE GENOMIC DNA]</scope>
    <source>
        <strain evidence="2">M3125 / FGSC 7600</strain>
    </source>
</reference>
<sequence>MSATWELAVVAGGSSGIGSRHEARARQARDKLTKDTGINVRNFQQLVMDLYDPVSITHAVEELKRKETKLNILINDAAAAVEGS</sequence>
<evidence type="ECO:0000313" key="2">
    <source>
        <dbReference type="Proteomes" id="UP000009096"/>
    </source>
</evidence>
<dbReference type="InterPro" id="IPR036291">
    <property type="entry name" value="NAD(P)-bd_dom_sf"/>
</dbReference>
<accession>W7MCN2</accession>
<dbReference type="KEGG" id="fvr:FVEG_15460"/>
<dbReference type="Proteomes" id="UP000009096">
    <property type="component" value="Chromosome 4"/>
</dbReference>
<dbReference type="Gene3D" id="3.40.50.720">
    <property type="entry name" value="NAD(P)-binding Rossmann-like Domain"/>
    <property type="match status" value="1"/>
</dbReference>
<dbReference type="eggNOG" id="ENOG502SMQM">
    <property type="taxonomic scope" value="Eukaryota"/>
</dbReference>
<keyword evidence="2" id="KW-1185">Reference proteome</keyword>
<dbReference type="OrthoDB" id="191139at2759"/>
<dbReference type="SUPFAM" id="SSF51735">
    <property type="entry name" value="NAD(P)-binding Rossmann-fold domains"/>
    <property type="match status" value="1"/>
</dbReference>
<name>W7MCN2_GIBM7</name>
<gene>
    <name evidence="1" type="ORF">FVEG_15460</name>
</gene>
<organism evidence="1 2">
    <name type="scientific">Gibberella moniliformis (strain M3125 / FGSC 7600)</name>
    <name type="common">Maize ear and stalk rot fungus</name>
    <name type="synonym">Fusarium verticillioides</name>
    <dbReference type="NCBI Taxonomy" id="334819"/>
    <lineage>
        <taxon>Eukaryota</taxon>
        <taxon>Fungi</taxon>
        <taxon>Dikarya</taxon>
        <taxon>Ascomycota</taxon>
        <taxon>Pezizomycotina</taxon>
        <taxon>Sordariomycetes</taxon>
        <taxon>Hypocreomycetidae</taxon>
        <taxon>Hypocreales</taxon>
        <taxon>Nectriaceae</taxon>
        <taxon>Fusarium</taxon>
        <taxon>Fusarium fujikuroi species complex</taxon>
    </lineage>
</organism>
<dbReference type="VEuPathDB" id="FungiDB:FVEG_15460"/>
<protein>
    <submittedName>
        <fullName evidence="1">Uncharacterized protein</fullName>
    </submittedName>
</protein>
<dbReference type="EMBL" id="DS022246">
    <property type="protein sequence ID" value="EWG42602.1"/>
    <property type="molecule type" value="Genomic_DNA"/>
</dbReference>
<dbReference type="AlphaFoldDB" id="W7MCN2"/>
<dbReference type="GeneID" id="30072336"/>